<dbReference type="GO" id="GO:0006431">
    <property type="term" value="P:methionyl-tRNA aminoacylation"/>
    <property type="evidence" value="ECO:0007669"/>
    <property type="project" value="InterPro"/>
</dbReference>
<reference evidence="10 11" key="1">
    <citation type="submission" date="2019-11" db="EMBL/GenBank/DDBJ databases">
        <authorList>
            <person name="He Y."/>
        </authorList>
    </citation>
    <scope>NUCLEOTIDE SEQUENCE [LARGE SCALE GENOMIC DNA]</scope>
    <source>
        <strain evidence="10 11">SCSIO 58843</strain>
    </source>
</reference>
<evidence type="ECO:0000313" key="10">
    <source>
        <dbReference type="EMBL" id="QGG97115.1"/>
    </source>
</evidence>
<evidence type="ECO:0000259" key="8">
    <source>
        <dbReference type="Pfam" id="PF00133"/>
    </source>
</evidence>
<dbReference type="SUPFAM" id="SSF52374">
    <property type="entry name" value="Nucleotidylyl transferase"/>
    <property type="match status" value="1"/>
</dbReference>
<dbReference type="InterPro" id="IPR015413">
    <property type="entry name" value="Methionyl/Leucyl_tRNA_Synth"/>
</dbReference>
<dbReference type="Pfam" id="PF09334">
    <property type="entry name" value="tRNA-synt_1g"/>
    <property type="match status" value="1"/>
</dbReference>
<dbReference type="EMBL" id="CP045851">
    <property type="protein sequence ID" value="QGG97115.1"/>
    <property type="molecule type" value="Genomic_DNA"/>
</dbReference>
<dbReference type="KEGG" id="atq:GH723_13435"/>
<keyword evidence="6 7" id="KW-0030">Aminoacyl-tRNA synthetase</keyword>
<evidence type="ECO:0000256" key="6">
    <source>
        <dbReference type="ARBA" id="ARBA00023146"/>
    </source>
</evidence>
<sequence>MGHVTDRFYVTTPIYYVNDAPHIGHAYTTVIADALARWHRLLGEEVFFLTGTDEHGLKVKRSADEAGVTPIEQADLNSARFRETWDSLGISYDDFIRTTEPRHHTAVQALLQAIYGNGWIEKGTYEGLYCVSCEAYYNEDDLIDGTCPIHRRPVETLQEDNYFFKLSAFADRLEEWLTSDESVVIPDGKRREALGLVRGGLEDVSITRTSLDWGVKVPWDDEHVFYVWYDALINYATAVGYGSDPDRFAAWWPHTLHLLAKDILRFHCVYWPAMLMAAGIEPLPRLAVHGYLLLGGEKLSKTVHGPAKLTDIAPARLVEDFGVDGFRYHLLRDTPFGPDGDFSHEGMVARYNADLANNLGNLLSRVATVVNKKCDGVGPAPRADSPLAPLVAGAYADAAAAWQAVAPSVALDATWRIVRETNAHLEANEPWKADPGPEVEAVLGDALEALRIVAILASPALPSTCDAIWQRIGLDGSPRDQRLPEAVGWGGYPGGLPVEKGAPLFPRIQTAG</sequence>
<dbReference type="PANTHER" id="PTHR43326:SF1">
    <property type="entry name" value="METHIONINE--TRNA LIGASE, MITOCHONDRIAL"/>
    <property type="match status" value="1"/>
</dbReference>
<keyword evidence="3 7" id="KW-0547">Nucleotide-binding</keyword>
<evidence type="ECO:0000256" key="4">
    <source>
        <dbReference type="ARBA" id="ARBA00022840"/>
    </source>
</evidence>
<name>A0A5Q2RVA8_9ACTN</name>
<dbReference type="Gene3D" id="2.170.220.10">
    <property type="match status" value="1"/>
</dbReference>
<dbReference type="GO" id="GO:0004825">
    <property type="term" value="F:methionine-tRNA ligase activity"/>
    <property type="evidence" value="ECO:0007669"/>
    <property type="project" value="UniProtKB-EC"/>
</dbReference>
<evidence type="ECO:0000313" key="11">
    <source>
        <dbReference type="Proteomes" id="UP000334019"/>
    </source>
</evidence>
<dbReference type="GO" id="GO:0005524">
    <property type="term" value="F:ATP binding"/>
    <property type="evidence" value="ECO:0007669"/>
    <property type="project" value="UniProtKB-KW"/>
</dbReference>
<keyword evidence="2 7" id="KW-0436">Ligase</keyword>
<dbReference type="InterPro" id="IPR009080">
    <property type="entry name" value="tRNAsynth_Ia_anticodon-bd"/>
</dbReference>
<evidence type="ECO:0000259" key="9">
    <source>
        <dbReference type="Pfam" id="PF09334"/>
    </source>
</evidence>
<dbReference type="FunFam" id="2.170.220.10:FF:000003">
    <property type="entry name" value="Methionine--tRNA ligase"/>
    <property type="match status" value="1"/>
</dbReference>
<protein>
    <recommendedName>
        <fullName evidence="1">methionine--tRNA ligase</fullName>
        <ecNumber evidence="1">6.1.1.10</ecNumber>
    </recommendedName>
</protein>
<evidence type="ECO:0000256" key="1">
    <source>
        <dbReference type="ARBA" id="ARBA00012838"/>
    </source>
</evidence>
<dbReference type="InterPro" id="IPR014729">
    <property type="entry name" value="Rossmann-like_a/b/a_fold"/>
</dbReference>
<keyword evidence="11" id="KW-1185">Reference proteome</keyword>
<dbReference type="InterPro" id="IPR023457">
    <property type="entry name" value="Met-tRNA_synth_2"/>
</dbReference>
<dbReference type="Proteomes" id="UP000334019">
    <property type="component" value="Chromosome"/>
</dbReference>
<keyword evidence="4 7" id="KW-0067">ATP-binding</keyword>
<keyword evidence="5 7" id="KW-0648">Protein biosynthesis</keyword>
<organism evidence="10 11">
    <name type="scientific">Actinomarinicola tropica</name>
    <dbReference type="NCBI Taxonomy" id="2789776"/>
    <lineage>
        <taxon>Bacteria</taxon>
        <taxon>Bacillati</taxon>
        <taxon>Actinomycetota</taxon>
        <taxon>Acidimicrobiia</taxon>
        <taxon>Acidimicrobiales</taxon>
        <taxon>Iamiaceae</taxon>
        <taxon>Actinomarinicola</taxon>
    </lineage>
</organism>
<evidence type="ECO:0000256" key="5">
    <source>
        <dbReference type="ARBA" id="ARBA00022917"/>
    </source>
</evidence>
<dbReference type="CDD" id="cd00814">
    <property type="entry name" value="MetRS_core"/>
    <property type="match status" value="1"/>
</dbReference>
<feature type="domain" description="Methionyl/Leucyl tRNA synthetase" evidence="9">
    <location>
        <begin position="141"/>
        <end position="366"/>
    </location>
</feature>
<dbReference type="InterPro" id="IPR002300">
    <property type="entry name" value="aa-tRNA-synth_Ia"/>
</dbReference>
<dbReference type="AlphaFoldDB" id="A0A5Q2RVA8"/>
<dbReference type="PRINTS" id="PR01041">
    <property type="entry name" value="TRNASYNTHMET"/>
</dbReference>
<evidence type="ECO:0000256" key="7">
    <source>
        <dbReference type="RuleBase" id="RU363039"/>
    </source>
</evidence>
<dbReference type="InterPro" id="IPR033911">
    <property type="entry name" value="MetRS_core"/>
</dbReference>
<dbReference type="Gene3D" id="3.40.50.620">
    <property type="entry name" value="HUPs"/>
    <property type="match status" value="1"/>
</dbReference>
<dbReference type="Pfam" id="PF00133">
    <property type="entry name" value="tRNA-synt_1"/>
    <property type="match status" value="1"/>
</dbReference>
<dbReference type="EC" id="6.1.1.10" evidence="1"/>
<dbReference type="Gene3D" id="1.10.730.10">
    <property type="entry name" value="Isoleucyl-tRNA Synthetase, Domain 1"/>
    <property type="match status" value="1"/>
</dbReference>
<dbReference type="InterPro" id="IPR041872">
    <property type="entry name" value="Anticodon_Met"/>
</dbReference>
<dbReference type="CDD" id="cd07957">
    <property type="entry name" value="Anticodon_Ia_Met"/>
    <property type="match status" value="1"/>
</dbReference>
<dbReference type="SUPFAM" id="SSF47323">
    <property type="entry name" value="Anticodon-binding domain of a subclass of class I aminoacyl-tRNA synthetases"/>
    <property type="match status" value="1"/>
</dbReference>
<evidence type="ECO:0000256" key="2">
    <source>
        <dbReference type="ARBA" id="ARBA00022598"/>
    </source>
</evidence>
<gene>
    <name evidence="10" type="ORF">GH723_13435</name>
</gene>
<accession>A0A5Q2RVA8</accession>
<evidence type="ECO:0000256" key="3">
    <source>
        <dbReference type="ARBA" id="ARBA00022741"/>
    </source>
</evidence>
<proteinExistence type="inferred from homology"/>
<dbReference type="PANTHER" id="PTHR43326">
    <property type="entry name" value="METHIONYL-TRNA SYNTHETASE"/>
    <property type="match status" value="1"/>
</dbReference>
<comment type="similarity">
    <text evidence="7">Belongs to the class-I aminoacyl-tRNA synthetase family.</text>
</comment>
<feature type="domain" description="Aminoacyl-tRNA synthetase class Ia" evidence="8">
    <location>
        <begin position="6"/>
        <end position="98"/>
    </location>
</feature>